<reference evidence="9 10" key="1">
    <citation type="submission" date="2019-06" db="EMBL/GenBank/DDBJ databases">
        <title>New taxonomy in bacterial strain CC-CFT640, isolated from vineyard.</title>
        <authorList>
            <person name="Lin S.-Y."/>
            <person name="Tsai C.-F."/>
            <person name="Young C.-C."/>
        </authorList>
    </citation>
    <scope>NUCLEOTIDE SEQUENCE [LARGE SCALE GENOMIC DNA]</scope>
    <source>
        <strain evidence="9 10">CC-CFT640</strain>
    </source>
</reference>
<proteinExistence type="inferred from homology"/>
<feature type="domain" description="Glucose-methanol-choline oxidoreductase N-terminal" evidence="8">
    <location>
        <begin position="251"/>
        <end position="265"/>
    </location>
</feature>
<evidence type="ECO:0000313" key="9">
    <source>
        <dbReference type="EMBL" id="TXL69766.1"/>
    </source>
</evidence>
<accession>A0A5C8P7S3</accession>
<evidence type="ECO:0000313" key="10">
    <source>
        <dbReference type="Proteomes" id="UP000321638"/>
    </source>
</evidence>
<dbReference type="InterPro" id="IPR036188">
    <property type="entry name" value="FAD/NAD-bd_sf"/>
</dbReference>
<keyword evidence="3 6" id="KW-0285">Flavoprotein</keyword>
<dbReference type="GO" id="GO:0016614">
    <property type="term" value="F:oxidoreductase activity, acting on CH-OH group of donors"/>
    <property type="evidence" value="ECO:0007669"/>
    <property type="project" value="InterPro"/>
</dbReference>
<evidence type="ECO:0000256" key="6">
    <source>
        <dbReference type="RuleBase" id="RU003968"/>
    </source>
</evidence>
<dbReference type="AlphaFoldDB" id="A0A5C8P7S3"/>
<dbReference type="GO" id="GO:0050660">
    <property type="term" value="F:flavin adenine dinucleotide binding"/>
    <property type="evidence" value="ECO:0007669"/>
    <property type="project" value="InterPro"/>
</dbReference>
<dbReference type="InterPro" id="IPR007867">
    <property type="entry name" value="GMC_OxRtase_C"/>
</dbReference>
<dbReference type="SUPFAM" id="SSF51905">
    <property type="entry name" value="FAD/NAD(P)-binding domain"/>
    <property type="match status" value="1"/>
</dbReference>
<keyword evidence="10" id="KW-1185">Reference proteome</keyword>
<comment type="similarity">
    <text evidence="2 6">Belongs to the GMC oxidoreductase family.</text>
</comment>
<dbReference type="PANTHER" id="PTHR11552">
    <property type="entry name" value="GLUCOSE-METHANOL-CHOLINE GMC OXIDOREDUCTASE"/>
    <property type="match status" value="1"/>
</dbReference>
<dbReference type="PIRSF" id="PIRSF000137">
    <property type="entry name" value="Alcohol_oxidase"/>
    <property type="match status" value="1"/>
</dbReference>
<dbReference type="PROSITE" id="PS00623">
    <property type="entry name" value="GMC_OXRED_1"/>
    <property type="match status" value="1"/>
</dbReference>
<evidence type="ECO:0000256" key="5">
    <source>
        <dbReference type="PIRSR" id="PIRSR000137-2"/>
    </source>
</evidence>
<dbReference type="OrthoDB" id="9785276at2"/>
<dbReference type="Pfam" id="PF00732">
    <property type="entry name" value="GMC_oxred_N"/>
    <property type="match status" value="1"/>
</dbReference>
<protein>
    <submittedName>
        <fullName evidence="9">FAD-binding protein</fullName>
    </submittedName>
</protein>
<evidence type="ECO:0000256" key="4">
    <source>
        <dbReference type="ARBA" id="ARBA00022827"/>
    </source>
</evidence>
<evidence type="ECO:0000256" key="2">
    <source>
        <dbReference type="ARBA" id="ARBA00010790"/>
    </source>
</evidence>
<dbReference type="SUPFAM" id="SSF54373">
    <property type="entry name" value="FAD-linked reductases, C-terminal domain"/>
    <property type="match status" value="1"/>
</dbReference>
<dbReference type="Proteomes" id="UP000321638">
    <property type="component" value="Unassembled WGS sequence"/>
</dbReference>
<dbReference type="PROSITE" id="PS00624">
    <property type="entry name" value="GMC_OXRED_2"/>
    <property type="match status" value="1"/>
</dbReference>
<evidence type="ECO:0000259" key="8">
    <source>
        <dbReference type="PROSITE" id="PS00624"/>
    </source>
</evidence>
<feature type="binding site" evidence="5">
    <location>
        <position position="81"/>
    </location>
    <ligand>
        <name>FAD</name>
        <dbReference type="ChEBI" id="CHEBI:57692"/>
    </ligand>
</feature>
<organism evidence="9 10">
    <name type="scientific">Vineibacter terrae</name>
    <dbReference type="NCBI Taxonomy" id="2586908"/>
    <lineage>
        <taxon>Bacteria</taxon>
        <taxon>Pseudomonadati</taxon>
        <taxon>Pseudomonadota</taxon>
        <taxon>Alphaproteobacteria</taxon>
        <taxon>Hyphomicrobiales</taxon>
        <taxon>Vineibacter</taxon>
    </lineage>
</organism>
<dbReference type="PANTHER" id="PTHR11552:SF147">
    <property type="entry name" value="CHOLINE DEHYDROGENASE, MITOCHONDRIAL"/>
    <property type="match status" value="1"/>
</dbReference>
<sequence>MQADYVIIGAGSAGCVLANRLSEDGARVVLLEAGPRDRNPWIHVPAGVLKLLRNPAVNWNYGTAPDAGTADRTIHWPRGRVLGGSSSINGMLYIRGNAADYDGWAQRGCRGWGWDDVLPYFMKSENYVSGDGPNRARGGPLQVEDYRTVLPLTHRFVEAAQQAGFDLSPDLNGPQQEGVGYSQMSRNGRFRGSTATTFLRAARGRANLHVETNAVATRLLFDGRRCTGVAIRQNGAERTLHAAREVILSGGTVNSPHLLQVSGIGPGSHLQSIGIAVAHDLPGVGANLSDHYCARVSQRVRSAVSINELSRGLRLAGEVVRWLTVGRGALTFGVSSAMVLCRSREGLASPDIQLLFSPASYDQQRFGDLERAPGMTIACSIARPESRGTIMAASPDPLARPVIRPNYLAVPADMQVLIAGIRHARRIFAAPALAQHCIEETVPGRQAESDDSLADFARRTGTTVYHPVGTCRMGEDPMAVVDSRLRVHGIERLRVIDASVMPSVTTTNTNAPAIMIAEKGAAMIRADAKATL</sequence>
<dbReference type="EMBL" id="VDUZ01000072">
    <property type="protein sequence ID" value="TXL69766.1"/>
    <property type="molecule type" value="Genomic_DNA"/>
</dbReference>
<feature type="domain" description="Glucose-methanol-choline oxidoreductase N-terminal" evidence="7">
    <location>
        <begin position="79"/>
        <end position="102"/>
    </location>
</feature>
<evidence type="ECO:0000259" key="7">
    <source>
        <dbReference type="PROSITE" id="PS00623"/>
    </source>
</evidence>
<name>A0A5C8P7S3_9HYPH</name>
<dbReference type="InterPro" id="IPR000172">
    <property type="entry name" value="GMC_OxRdtase_N"/>
</dbReference>
<comment type="caution">
    <text evidence="9">The sequence shown here is derived from an EMBL/GenBank/DDBJ whole genome shotgun (WGS) entry which is preliminary data.</text>
</comment>
<dbReference type="Gene3D" id="3.50.50.60">
    <property type="entry name" value="FAD/NAD(P)-binding domain"/>
    <property type="match status" value="1"/>
</dbReference>
<evidence type="ECO:0000256" key="1">
    <source>
        <dbReference type="ARBA" id="ARBA00001974"/>
    </source>
</evidence>
<keyword evidence="4 5" id="KW-0274">FAD</keyword>
<dbReference type="InterPro" id="IPR012132">
    <property type="entry name" value="GMC_OxRdtase"/>
</dbReference>
<evidence type="ECO:0000256" key="3">
    <source>
        <dbReference type="ARBA" id="ARBA00022630"/>
    </source>
</evidence>
<gene>
    <name evidence="9" type="ORF">FHP25_37425</name>
</gene>
<dbReference type="Pfam" id="PF05199">
    <property type="entry name" value="GMC_oxred_C"/>
    <property type="match status" value="1"/>
</dbReference>
<comment type="cofactor">
    <cofactor evidence="1 5">
        <name>FAD</name>
        <dbReference type="ChEBI" id="CHEBI:57692"/>
    </cofactor>
</comment>
<dbReference type="RefSeq" id="WP_147852125.1">
    <property type="nucleotide sequence ID" value="NZ_VDUZ01000072.1"/>
</dbReference>
<dbReference type="Gene3D" id="3.30.560.10">
    <property type="entry name" value="Glucose Oxidase, domain 3"/>
    <property type="match status" value="1"/>
</dbReference>